<dbReference type="EnsemblMetazoa" id="CLYHEMT023822.1">
    <property type="protein sequence ID" value="CLYHEMP023822.1"/>
    <property type="gene ID" value="CLYHEMG023822"/>
</dbReference>
<feature type="compositionally biased region" description="Basic and acidic residues" evidence="1">
    <location>
        <begin position="264"/>
        <end position="282"/>
    </location>
</feature>
<evidence type="ECO:0000256" key="1">
    <source>
        <dbReference type="SAM" id="MobiDB-lite"/>
    </source>
</evidence>
<keyword evidence="3" id="KW-1185">Reference proteome</keyword>
<feature type="compositionally biased region" description="Basic and acidic residues" evidence="1">
    <location>
        <begin position="102"/>
        <end position="111"/>
    </location>
</feature>
<sequence length="823" mass="91034">MATNNNTFVDQVISLFTRDIYLDQPNFRSLLQALNKLGNQDLVLAYPIKLLNKRAKEDPVGWDTMLFAFKCPNDVTADVLSAQNETASKVLEDDLTAMNKEKKLDSTSEVKSKRKSSLPDSTNSEAKKDVSKQTPAFKDNNEVLESTAEMKTDSNKSRRKSSAQMTEEILASLEILEQPLVMDGSNNSCTKLISDVEELKVAVEEESIAAEAENVQLEQGVSLIEDTADIGSKSNHNIKNASTKGESSSPKEDYQNDDVGVIADSKDLEDPKDTSTNEENTDYKSKAMNNDIESMSEIAQTAMAGCELTDTNNLEKPSVQTTKSDIDSTIDVGDGLSIANDQIDANGKVEEIDDSFGVQNDKAGETTSPIANADVNNEKVVKIAENAEVGVSTGDRTCPKVSENVDVNLSGEETEILKNVDEDEDDWYGSQSTNITSDDDNDLTEDGGLQLSSFGDDRRRSSNLKYAGVPLLETIQENGEHSVSKENLQVEDEIVNRECNENKNADNDTVHRRNNAPNENLSGVENGNQGEDSDRKFTKESINVLQDLDHEEKNNMKALLGGNNSSDYQDVTKKSRNESLDQNQNDISTMENSDDDNSQAAKNGSIEITNVSGIETSTSSNSINIYGMETDQNAYNDTSLTSTTQHRVSFGDSDIEEFTNYIESEPMMYRNFFSSTSSGVNSNRSSVSSVSDHHHKSTLDLSADPTTKSHPYHLFTRVVTDMENGCYPEDENLEEDQGPLSPINKESYNQKIISSPINSPMMAPHSSFGHLGSTGRHYDFDESLNMDIFDIIHKMRQKTGRVINKQSKVNMQYKMTSRLTYDY</sequence>
<feature type="region of interest" description="Disordered" evidence="1">
    <location>
        <begin position="501"/>
        <end position="535"/>
    </location>
</feature>
<dbReference type="Proteomes" id="UP000594262">
    <property type="component" value="Unplaced"/>
</dbReference>
<organism evidence="2 3">
    <name type="scientific">Clytia hemisphaerica</name>
    <dbReference type="NCBI Taxonomy" id="252671"/>
    <lineage>
        <taxon>Eukaryota</taxon>
        <taxon>Metazoa</taxon>
        <taxon>Cnidaria</taxon>
        <taxon>Hydrozoa</taxon>
        <taxon>Hydroidolina</taxon>
        <taxon>Leptothecata</taxon>
        <taxon>Obeliida</taxon>
        <taxon>Clytiidae</taxon>
        <taxon>Clytia</taxon>
    </lineage>
</organism>
<evidence type="ECO:0000313" key="2">
    <source>
        <dbReference type="EnsemblMetazoa" id="CLYHEMP023822.1"/>
    </source>
</evidence>
<accession>A0A7M6DR93</accession>
<feature type="region of interest" description="Disordered" evidence="1">
    <location>
        <begin position="102"/>
        <end position="165"/>
    </location>
</feature>
<reference evidence="2" key="1">
    <citation type="submission" date="2021-01" db="UniProtKB">
        <authorList>
            <consortium name="EnsemblMetazoa"/>
        </authorList>
    </citation>
    <scope>IDENTIFICATION</scope>
</reference>
<feature type="compositionally biased region" description="Polar residues" evidence="1">
    <location>
        <begin position="580"/>
        <end position="591"/>
    </location>
</feature>
<feature type="compositionally biased region" description="Polar residues" evidence="1">
    <location>
        <begin position="515"/>
        <end position="530"/>
    </location>
</feature>
<proteinExistence type="predicted"/>
<feature type="region of interest" description="Disordered" evidence="1">
    <location>
        <begin position="557"/>
        <end position="601"/>
    </location>
</feature>
<feature type="compositionally biased region" description="Low complexity" evidence="1">
    <location>
        <begin position="675"/>
        <end position="690"/>
    </location>
</feature>
<dbReference type="GeneID" id="136816619"/>
<feature type="compositionally biased region" description="Basic and acidic residues" evidence="1">
    <location>
        <begin position="501"/>
        <end position="511"/>
    </location>
</feature>
<feature type="compositionally biased region" description="Basic and acidic residues" evidence="1">
    <location>
        <begin position="570"/>
        <end position="579"/>
    </location>
</feature>
<dbReference type="AlphaFoldDB" id="A0A7M6DR93"/>
<feature type="region of interest" description="Disordered" evidence="1">
    <location>
        <begin position="421"/>
        <end position="460"/>
    </location>
</feature>
<feature type="region of interest" description="Disordered" evidence="1">
    <location>
        <begin position="675"/>
        <end position="704"/>
    </location>
</feature>
<evidence type="ECO:0000313" key="3">
    <source>
        <dbReference type="Proteomes" id="UP000594262"/>
    </source>
</evidence>
<name>A0A7M6DR93_9CNID</name>
<dbReference type="RefSeq" id="XP_066929059.1">
    <property type="nucleotide sequence ID" value="XM_067072958.1"/>
</dbReference>
<protein>
    <submittedName>
        <fullName evidence="2">Uncharacterized protein</fullName>
    </submittedName>
</protein>
<feature type="region of interest" description="Disordered" evidence="1">
    <location>
        <begin position="231"/>
        <end position="282"/>
    </location>
</feature>
<feature type="compositionally biased region" description="Polar residues" evidence="1">
    <location>
        <begin position="232"/>
        <end position="248"/>
    </location>
</feature>